<evidence type="ECO:0008006" key="3">
    <source>
        <dbReference type="Google" id="ProtNLM"/>
    </source>
</evidence>
<gene>
    <name evidence="1" type="ORF">H5410_056348</name>
</gene>
<name>A0A9J5WMU9_SOLCO</name>
<dbReference type="EMBL" id="JACXVP010000011">
    <property type="protein sequence ID" value="KAG5576214.1"/>
    <property type="molecule type" value="Genomic_DNA"/>
</dbReference>
<proteinExistence type="predicted"/>
<keyword evidence="2" id="KW-1185">Reference proteome</keyword>
<protein>
    <recommendedName>
        <fullName evidence="3">Polyprotein protein</fullName>
    </recommendedName>
</protein>
<evidence type="ECO:0000313" key="2">
    <source>
        <dbReference type="Proteomes" id="UP000824120"/>
    </source>
</evidence>
<dbReference type="AlphaFoldDB" id="A0A9J5WMU9"/>
<sequence>MAMRGMQSSTSLPFPVLITELCLHAGVSHDKTRHFKVTPISSCDIRHLAAAYTREEACRKRAAPDYSGNDLEDGASSPLADIEDTSEVTTLKAEVANLRKDVDYLKSIDFTSLLEVANDMDAPATSEIPSATIGDIHRDDIAVDELKAVTDKEHIEVREKSIYGGLLDLEETIVQLVIQTSLRKMSMATPSGSGTIDVTLGIDAHDQTAVTPGTDAPTD</sequence>
<comment type="caution">
    <text evidence="1">The sequence shown here is derived from an EMBL/GenBank/DDBJ whole genome shotgun (WGS) entry which is preliminary data.</text>
</comment>
<dbReference type="Proteomes" id="UP000824120">
    <property type="component" value="Chromosome 11"/>
</dbReference>
<organism evidence="1 2">
    <name type="scientific">Solanum commersonii</name>
    <name type="common">Commerson's wild potato</name>
    <name type="synonym">Commerson's nightshade</name>
    <dbReference type="NCBI Taxonomy" id="4109"/>
    <lineage>
        <taxon>Eukaryota</taxon>
        <taxon>Viridiplantae</taxon>
        <taxon>Streptophyta</taxon>
        <taxon>Embryophyta</taxon>
        <taxon>Tracheophyta</taxon>
        <taxon>Spermatophyta</taxon>
        <taxon>Magnoliopsida</taxon>
        <taxon>eudicotyledons</taxon>
        <taxon>Gunneridae</taxon>
        <taxon>Pentapetalae</taxon>
        <taxon>asterids</taxon>
        <taxon>lamiids</taxon>
        <taxon>Solanales</taxon>
        <taxon>Solanaceae</taxon>
        <taxon>Solanoideae</taxon>
        <taxon>Solaneae</taxon>
        <taxon>Solanum</taxon>
    </lineage>
</organism>
<accession>A0A9J5WMU9</accession>
<reference evidence="1 2" key="1">
    <citation type="submission" date="2020-09" db="EMBL/GenBank/DDBJ databases">
        <title>De no assembly of potato wild relative species, Solanum commersonii.</title>
        <authorList>
            <person name="Cho K."/>
        </authorList>
    </citation>
    <scope>NUCLEOTIDE SEQUENCE [LARGE SCALE GENOMIC DNA]</scope>
    <source>
        <strain evidence="1">LZ3.2</strain>
        <tissue evidence="1">Leaf</tissue>
    </source>
</reference>
<evidence type="ECO:0000313" key="1">
    <source>
        <dbReference type="EMBL" id="KAG5576214.1"/>
    </source>
</evidence>